<evidence type="ECO:0000313" key="3">
    <source>
        <dbReference type="Proteomes" id="UP001153365"/>
    </source>
</evidence>
<evidence type="ECO:0000256" key="1">
    <source>
        <dbReference type="SAM" id="SignalP"/>
    </source>
</evidence>
<proteinExistence type="predicted"/>
<feature type="chain" id="PRO_5043538494" evidence="1">
    <location>
        <begin position="23"/>
        <end position="223"/>
    </location>
</feature>
<feature type="signal peptide" evidence="1">
    <location>
        <begin position="1"/>
        <end position="22"/>
    </location>
</feature>
<accession>A0AAV0B5C7</accession>
<dbReference type="Proteomes" id="UP001153365">
    <property type="component" value="Unassembled WGS sequence"/>
</dbReference>
<name>A0AAV0B5C7_PHAPC</name>
<protein>
    <submittedName>
        <fullName evidence="2">Secreted protein</fullName>
    </submittedName>
</protein>
<organism evidence="2 3">
    <name type="scientific">Phakopsora pachyrhizi</name>
    <name type="common">Asian soybean rust disease fungus</name>
    <dbReference type="NCBI Taxonomy" id="170000"/>
    <lineage>
        <taxon>Eukaryota</taxon>
        <taxon>Fungi</taxon>
        <taxon>Dikarya</taxon>
        <taxon>Basidiomycota</taxon>
        <taxon>Pucciniomycotina</taxon>
        <taxon>Pucciniomycetes</taxon>
        <taxon>Pucciniales</taxon>
        <taxon>Phakopsoraceae</taxon>
        <taxon>Phakopsora</taxon>
    </lineage>
</organism>
<comment type="caution">
    <text evidence="2">The sequence shown here is derived from an EMBL/GenBank/DDBJ whole genome shotgun (WGS) entry which is preliminary data.</text>
</comment>
<dbReference type="EMBL" id="CALTRL010002671">
    <property type="protein sequence ID" value="CAH7676409.1"/>
    <property type="molecule type" value="Genomic_DNA"/>
</dbReference>
<dbReference type="AlphaFoldDB" id="A0AAV0B5C7"/>
<gene>
    <name evidence="2" type="ORF">PPACK8108_LOCUS11539</name>
</gene>
<reference evidence="2" key="1">
    <citation type="submission" date="2022-06" db="EMBL/GenBank/DDBJ databases">
        <authorList>
            <consortium name="SYNGENTA / RWTH Aachen University"/>
        </authorList>
    </citation>
    <scope>NUCLEOTIDE SEQUENCE</scope>
</reference>
<keyword evidence="1" id="KW-0732">Signal</keyword>
<sequence>MVFFRALTASILIAFLAVSVIATPSPLVTPEGCLDSQISGELSEVEQALCQSYTSRQAKRGKATTSVYASASIFINLIQSCNDRAVSLGAILNGLLGITANLFVGRVVPTLNLLVLQIQASINTITNVTACTDAQLAASVYASFQAFVHAQIKLYEFICAHASLWATLNLKVSLHAALVQLQVVLEAYVTLLFQYISADLDLSANLRVLLSASLQRAIDACAN</sequence>
<evidence type="ECO:0000313" key="2">
    <source>
        <dbReference type="EMBL" id="CAH7676409.1"/>
    </source>
</evidence>
<keyword evidence="3" id="KW-1185">Reference proteome</keyword>